<dbReference type="OrthoDB" id="9816340at2"/>
<evidence type="ECO:0000256" key="1">
    <source>
        <dbReference type="PROSITE-ProRule" id="PRU00325"/>
    </source>
</evidence>
<sequence>MNLSDEQVLAMAPDESSRKSGKDLANPAKWVSKGVSEIALWGECQGSGSKPYQTQIDTGNMAFKCSCPSRKFPCKHGLGLLLLYARQRASFPEEAPPAWVSEWLAKRAEKEEKKATTAAAPDKQADSAAAQAKRQQARMQKVSDGTHELLRWMKDLVRNGIMDMPEKDPSFFENMIRRMVDAQAPGLAAMMRELADISYFHDGWQSIFINQLTRIYLVIQGYQHLDQLPSGLQQDIRSLTGFPVSQEELKEQTGITDTWQVLGKQTTEEDRLVVERYWLYGVNTQRRALILQFFVRGQSTLANTLTPGSSIQAELVYYPSAAPLRALIKQQMTVPANHSFTGQANWQEVVAAQTETSSVLPVYNDQVYTIAHLTPVWHQEQWWLQDNQQQLMPVKKTFQHIWKLLALSGGEPLHMAVTGKETQYEPIGVWHEQEYKIL</sequence>
<accession>A0A1I0SDZ3</accession>
<name>A0A1I0SDZ3_9BACT</name>
<feature type="region of interest" description="Disordered" evidence="2">
    <location>
        <begin position="1"/>
        <end position="25"/>
    </location>
</feature>
<protein>
    <submittedName>
        <fullName evidence="4">SWIM zinc finger</fullName>
    </submittedName>
</protein>
<dbReference type="PROSITE" id="PS50966">
    <property type="entry name" value="ZF_SWIM"/>
    <property type="match status" value="1"/>
</dbReference>
<dbReference type="EMBL" id="FOJG01000003">
    <property type="protein sequence ID" value="SEW57319.1"/>
    <property type="molecule type" value="Genomic_DNA"/>
</dbReference>
<gene>
    <name evidence="4" type="ORF">SAMN04488122_6740</name>
</gene>
<organism evidence="4 5">
    <name type="scientific">Chitinophaga arvensicola</name>
    <dbReference type="NCBI Taxonomy" id="29529"/>
    <lineage>
        <taxon>Bacteria</taxon>
        <taxon>Pseudomonadati</taxon>
        <taxon>Bacteroidota</taxon>
        <taxon>Chitinophagia</taxon>
        <taxon>Chitinophagales</taxon>
        <taxon>Chitinophagaceae</taxon>
        <taxon>Chitinophaga</taxon>
    </lineage>
</organism>
<feature type="domain" description="SWIM-type" evidence="3">
    <location>
        <begin position="52"/>
        <end position="85"/>
    </location>
</feature>
<evidence type="ECO:0000256" key="2">
    <source>
        <dbReference type="SAM" id="MobiDB-lite"/>
    </source>
</evidence>
<reference evidence="5" key="1">
    <citation type="submission" date="2016-10" db="EMBL/GenBank/DDBJ databases">
        <authorList>
            <person name="Varghese N."/>
            <person name="Submissions S."/>
        </authorList>
    </citation>
    <scope>NUCLEOTIDE SEQUENCE [LARGE SCALE GENOMIC DNA]</scope>
    <source>
        <strain evidence="5">DSM 3695</strain>
    </source>
</reference>
<keyword evidence="1" id="KW-0479">Metal-binding</keyword>
<feature type="compositionally biased region" description="Low complexity" evidence="2">
    <location>
        <begin position="116"/>
        <end position="133"/>
    </location>
</feature>
<dbReference type="Proteomes" id="UP000199310">
    <property type="component" value="Unassembled WGS sequence"/>
</dbReference>
<dbReference type="Pfam" id="PF04434">
    <property type="entry name" value="SWIM"/>
    <property type="match status" value="1"/>
</dbReference>
<proteinExistence type="predicted"/>
<keyword evidence="1" id="KW-0863">Zinc-finger</keyword>
<dbReference type="STRING" id="29529.SAMN04488122_6740"/>
<evidence type="ECO:0000313" key="5">
    <source>
        <dbReference type="Proteomes" id="UP000199310"/>
    </source>
</evidence>
<keyword evidence="1" id="KW-0862">Zinc</keyword>
<evidence type="ECO:0000259" key="3">
    <source>
        <dbReference type="PROSITE" id="PS50966"/>
    </source>
</evidence>
<evidence type="ECO:0000313" key="4">
    <source>
        <dbReference type="EMBL" id="SEW57319.1"/>
    </source>
</evidence>
<dbReference type="GO" id="GO:0008270">
    <property type="term" value="F:zinc ion binding"/>
    <property type="evidence" value="ECO:0007669"/>
    <property type="project" value="UniProtKB-KW"/>
</dbReference>
<feature type="region of interest" description="Disordered" evidence="2">
    <location>
        <begin position="112"/>
        <end position="133"/>
    </location>
</feature>
<dbReference type="InterPro" id="IPR007527">
    <property type="entry name" value="Znf_SWIM"/>
</dbReference>
<dbReference type="RefSeq" id="WP_089904671.1">
    <property type="nucleotide sequence ID" value="NZ_FOJG01000003.1"/>
</dbReference>
<dbReference type="AlphaFoldDB" id="A0A1I0SDZ3"/>
<keyword evidence="5" id="KW-1185">Reference proteome</keyword>